<organism evidence="3 4">
    <name type="scientific">Lysinibacillus antri</name>
    <dbReference type="NCBI Taxonomy" id="2498145"/>
    <lineage>
        <taxon>Bacteria</taxon>
        <taxon>Bacillati</taxon>
        <taxon>Bacillota</taxon>
        <taxon>Bacilli</taxon>
        <taxon>Bacillales</taxon>
        <taxon>Bacillaceae</taxon>
        <taxon>Lysinibacillus</taxon>
    </lineage>
</organism>
<dbReference type="PROSITE" id="PS50994">
    <property type="entry name" value="INTEGRASE"/>
    <property type="match status" value="1"/>
</dbReference>
<reference evidence="3 4" key="1">
    <citation type="submission" date="2018-12" db="EMBL/GenBank/DDBJ databases">
        <title>Lysinibacillus antri sp. nov., isolated from a cave soil.</title>
        <authorList>
            <person name="Narsing Rao M.P."/>
            <person name="Zhang H."/>
            <person name="Dong Z.-Y."/>
            <person name="Niu X.-K."/>
            <person name="Zhang K."/>
            <person name="Fang B.-Z."/>
            <person name="Kang Y.-Q."/>
            <person name="Xiao M."/>
            <person name="Li W.-J."/>
        </authorList>
    </citation>
    <scope>NUCLEOTIDE SEQUENCE [LARGE SCALE GENOMIC DNA]</scope>
    <source>
        <strain evidence="3 4">SYSU K30002</strain>
    </source>
</reference>
<gene>
    <name evidence="3" type="ORF">EK386_19770</name>
</gene>
<dbReference type="Pfam" id="PF00665">
    <property type="entry name" value="rve"/>
    <property type="match status" value="1"/>
</dbReference>
<dbReference type="Gene3D" id="3.30.420.10">
    <property type="entry name" value="Ribonuclease H-like superfamily/Ribonuclease H"/>
    <property type="match status" value="1"/>
</dbReference>
<sequence>MGRSKHTIEQKLTAVQLLKEGFHTWVEISEIYQVSMDTLYQWQMKYETYGIEGLKEANSCKSYSKELKEAAVLDYLNHGLSKGAIILKYQISSRSVLSRWIRKYTSHSELKDSGKGMSQTMTKGRKTTVEERIEIAKTCLANGKNYQETAAQYEVSYQQVYQWVRKLEQDGEEALQDRRGRTKPAEECTPEDELRLKIQQMERENERLRAENLFPKKVRGNRKEASLSRIRTQSRYLAIQELAGKENFSIVLLCELAKVSRAAYYKWLNRQPTVQEQENAQLVASIQHLYTEVDGIYGYRRITMTINRQREKEGLKKVNKKRIYRLMQICGLQAVIRRRPKKYRKVKPDYVAENVLSREFTAEKSNQKWCTDVTEFKYGNGKKAYLSAIIDLYDKSIVSYVLGHSNNNDLVFKTIRPAIRQLSKDEFPLLHSDRGYQYTSKEFKRIVDKAKLTHSMSRVGRCIDNGPIEAFWGTLKVEKYYLHKFESFEALKHAIDTYITFYNNERYQETLNGLSPLEYRAQAA</sequence>
<evidence type="ECO:0000256" key="1">
    <source>
        <dbReference type="ARBA" id="ARBA00002286"/>
    </source>
</evidence>
<comment type="function">
    <text evidence="1">Involved in the transposition of the insertion sequence.</text>
</comment>
<dbReference type="Pfam" id="PF13518">
    <property type="entry name" value="HTH_28"/>
    <property type="match status" value="2"/>
</dbReference>
<proteinExistence type="predicted"/>
<comment type="caution">
    <text evidence="3">The sequence shown here is derived from an EMBL/GenBank/DDBJ whole genome shotgun (WGS) entry which is preliminary data.</text>
</comment>
<dbReference type="PANTHER" id="PTHR46889">
    <property type="entry name" value="TRANSPOSASE INSF FOR INSERTION SEQUENCE IS3B-RELATED"/>
    <property type="match status" value="1"/>
</dbReference>
<dbReference type="InterPro" id="IPR001584">
    <property type="entry name" value="Integrase_cat-core"/>
</dbReference>
<dbReference type="SUPFAM" id="SSF53098">
    <property type="entry name" value="Ribonuclease H-like"/>
    <property type="match status" value="1"/>
</dbReference>
<dbReference type="InterPro" id="IPR010921">
    <property type="entry name" value="Trp_repressor/repl_initiator"/>
</dbReference>
<dbReference type="InterPro" id="IPR036397">
    <property type="entry name" value="RNaseH_sf"/>
</dbReference>
<protein>
    <submittedName>
        <fullName evidence="3">IS3 family transposase</fullName>
    </submittedName>
</protein>
<dbReference type="Pfam" id="PF13333">
    <property type="entry name" value="rve_2"/>
    <property type="match status" value="1"/>
</dbReference>
<evidence type="ECO:0000259" key="2">
    <source>
        <dbReference type="PROSITE" id="PS50994"/>
    </source>
</evidence>
<dbReference type="InterPro" id="IPR055247">
    <property type="entry name" value="InsJ-like_HTH"/>
</dbReference>
<evidence type="ECO:0000313" key="4">
    <source>
        <dbReference type="Proteomes" id="UP000287910"/>
    </source>
</evidence>
<dbReference type="InterPro" id="IPR012337">
    <property type="entry name" value="RNaseH-like_sf"/>
</dbReference>
<feature type="domain" description="Integrase catalytic" evidence="2">
    <location>
        <begin position="344"/>
        <end position="524"/>
    </location>
</feature>
<dbReference type="InterPro" id="IPR025948">
    <property type="entry name" value="HTH-like_dom"/>
</dbReference>
<accession>A0A3S0RGI5</accession>
<dbReference type="PANTHER" id="PTHR46889:SF4">
    <property type="entry name" value="TRANSPOSASE INSO FOR INSERTION SEQUENCE ELEMENT IS911B-RELATED"/>
    <property type="match status" value="1"/>
</dbReference>
<name>A0A3S0RGI5_9BACI</name>
<dbReference type="InterPro" id="IPR050900">
    <property type="entry name" value="Transposase_IS3/IS150/IS904"/>
</dbReference>
<dbReference type="NCBIfam" id="NF033516">
    <property type="entry name" value="transpos_IS3"/>
    <property type="match status" value="1"/>
</dbReference>
<dbReference type="SUPFAM" id="SSF48295">
    <property type="entry name" value="TrpR-like"/>
    <property type="match status" value="3"/>
</dbReference>
<dbReference type="GO" id="GO:0043565">
    <property type="term" value="F:sequence-specific DNA binding"/>
    <property type="evidence" value="ECO:0007669"/>
    <property type="project" value="InterPro"/>
</dbReference>
<dbReference type="InterPro" id="IPR048020">
    <property type="entry name" value="Transpos_IS3"/>
</dbReference>
<dbReference type="RefSeq" id="WP_126660860.1">
    <property type="nucleotide sequence ID" value="NZ_RYYR01000062.1"/>
</dbReference>
<keyword evidence="4" id="KW-1185">Reference proteome</keyword>
<dbReference type="AlphaFoldDB" id="A0A3S0RGI5"/>
<dbReference type="GO" id="GO:0015074">
    <property type="term" value="P:DNA integration"/>
    <property type="evidence" value="ECO:0007669"/>
    <property type="project" value="InterPro"/>
</dbReference>
<dbReference type="Proteomes" id="UP000287910">
    <property type="component" value="Unassembled WGS sequence"/>
</dbReference>
<dbReference type="InterPro" id="IPR036388">
    <property type="entry name" value="WH-like_DNA-bd_sf"/>
</dbReference>
<dbReference type="Gene3D" id="1.10.10.10">
    <property type="entry name" value="Winged helix-like DNA-binding domain superfamily/Winged helix DNA-binding domain"/>
    <property type="match status" value="2"/>
</dbReference>
<dbReference type="EMBL" id="RYYR01000062">
    <property type="protein sequence ID" value="RUL45622.1"/>
    <property type="molecule type" value="Genomic_DNA"/>
</dbReference>
<evidence type="ECO:0000313" key="3">
    <source>
        <dbReference type="EMBL" id="RUL45622.1"/>
    </source>
</evidence>
<dbReference type="Pfam" id="PF13276">
    <property type="entry name" value="HTH_21"/>
    <property type="match status" value="1"/>
</dbReference>